<comment type="similarity">
    <text evidence="1">Belongs to the asparaginase 1 family.</text>
</comment>
<dbReference type="Proteomes" id="UP000319094">
    <property type="component" value="Unassembled WGS sequence"/>
</dbReference>
<dbReference type="PANTHER" id="PTHR11707">
    <property type="entry name" value="L-ASPARAGINASE"/>
    <property type="match status" value="1"/>
</dbReference>
<dbReference type="SUPFAM" id="SSF53774">
    <property type="entry name" value="Glutaminase/Asparaginase"/>
    <property type="match status" value="1"/>
</dbReference>
<dbReference type="Pfam" id="PF17763">
    <property type="entry name" value="Asparaginase_C"/>
    <property type="match status" value="1"/>
</dbReference>
<dbReference type="Gene3D" id="3.40.50.40">
    <property type="match status" value="1"/>
</dbReference>
<comment type="caution">
    <text evidence="6">The sequence shown here is derived from an EMBL/GenBank/DDBJ whole genome shotgun (WGS) entry which is preliminary data.</text>
</comment>
<evidence type="ECO:0000256" key="2">
    <source>
        <dbReference type="ARBA" id="ARBA00022801"/>
    </source>
</evidence>
<evidence type="ECO:0000259" key="4">
    <source>
        <dbReference type="Pfam" id="PF00710"/>
    </source>
</evidence>
<dbReference type="InterPro" id="IPR027473">
    <property type="entry name" value="L-asparaginase_C"/>
</dbReference>
<evidence type="ECO:0000313" key="6">
    <source>
        <dbReference type="EMBL" id="TQL43603.1"/>
    </source>
</evidence>
<keyword evidence="2" id="KW-0378">Hydrolase</keyword>
<evidence type="ECO:0000313" key="7">
    <source>
        <dbReference type="Proteomes" id="UP000319094"/>
    </source>
</evidence>
<name>A0A542Y6B8_9MICO</name>
<dbReference type="PRINTS" id="PR00139">
    <property type="entry name" value="ASNGLNASE"/>
</dbReference>
<dbReference type="PIRSF" id="PIRSF500176">
    <property type="entry name" value="L_ASNase"/>
    <property type="match status" value="1"/>
</dbReference>
<sequence length="358" mass="36844">MTRLSRLPHVAVIGLGGTIASSTLVPDDLITYGAPGFHVDELLEYLRPELLNVAELDGEQVLASGSSALGIADLVRVSHAVNDALTTADAVVVTSGSDALEEIAYWLDLTVPADRPVIVTGSMRPFAVRDPERPAPPTRLVHGTDGPANLLAAIRVAASGVTAGQGVVVVFGDLLHAARDVVKRHSTLPDPFESPVSGPIGYVFGGSVVLHRHVLRPPGDPAKPLVDLADRVAGDEPPRVEILISYPGGGGEAVEAYVNAGVRGLVIAGMGFGSISNGLAAAAGRAAQEGLPVVCVSRTGAGSTVAKRGWEILAGDLAPTKARLLLILALLVEQSSARLADTMVRLAMPAAPGKRDAT</sequence>
<accession>A0A542Y6B8</accession>
<dbReference type="GO" id="GO:0004067">
    <property type="term" value="F:asparaginase activity"/>
    <property type="evidence" value="ECO:0007669"/>
    <property type="project" value="UniProtKB-UniRule"/>
</dbReference>
<feature type="active site" description="O-isoaspartyl threonine intermediate" evidence="3">
    <location>
        <position position="18"/>
    </location>
</feature>
<dbReference type="InterPro" id="IPR027474">
    <property type="entry name" value="L-asparaginase_N"/>
</dbReference>
<dbReference type="InterPro" id="IPR037152">
    <property type="entry name" value="L-asparaginase_N_sf"/>
</dbReference>
<organism evidence="6 7">
    <name type="scientific">Leucobacter komagatae</name>
    <dbReference type="NCBI Taxonomy" id="55969"/>
    <lineage>
        <taxon>Bacteria</taxon>
        <taxon>Bacillati</taxon>
        <taxon>Actinomycetota</taxon>
        <taxon>Actinomycetes</taxon>
        <taxon>Micrococcales</taxon>
        <taxon>Microbacteriaceae</taxon>
        <taxon>Leucobacter</taxon>
    </lineage>
</organism>
<evidence type="ECO:0000256" key="1">
    <source>
        <dbReference type="ARBA" id="ARBA00010518"/>
    </source>
</evidence>
<dbReference type="Pfam" id="PF00710">
    <property type="entry name" value="Asparaginase"/>
    <property type="match status" value="1"/>
</dbReference>
<dbReference type="Gene3D" id="3.40.50.1170">
    <property type="entry name" value="L-asparaginase, N-terminal domain"/>
    <property type="match status" value="1"/>
</dbReference>
<dbReference type="GO" id="GO:0006528">
    <property type="term" value="P:asparagine metabolic process"/>
    <property type="evidence" value="ECO:0007669"/>
    <property type="project" value="InterPro"/>
</dbReference>
<feature type="domain" description="Asparaginase/glutaminase C-terminal" evidence="5">
    <location>
        <begin position="239"/>
        <end position="342"/>
    </location>
</feature>
<dbReference type="InterPro" id="IPR036152">
    <property type="entry name" value="Asp/glu_Ase-like_sf"/>
</dbReference>
<dbReference type="PIRSF" id="PIRSF001220">
    <property type="entry name" value="L-ASNase_gatD"/>
    <property type="match status" value="1"/>
</dbReference>
<evidence type="ECO:0000259" key="5">
    <source>
        <dbReference type="Pfam" id="PF17763"/>
    </source>
</evidence>
<gene>
    <name evidence="6" type="ORF">FB468_1630</name>
</gene>
<feature type="domain" description="L-asparaginase N-terminal" evidence="4">
    <location>
        <begin position="9"/>
        <end position="213"/>
    </location>
</feature>
<dbReference type="RefSeq" id="WP_141886896.1">
    <property type="nucleotide sequence ID" value="NZ_BAAAUY010000017.1"/>
</dbReference>
<reference evidence="6 7" key="1">
    <citation type="submission" date="2019-06" db="EMBL/GenBank/DDBJ databases">
        <title>Sequencing the genomes of 1000 actinobacteria strains.</title>
        <authorList>
            <person name="Klenk H.-P."/>
        </authorList>
    </citation>
    <scope>NUCLEOTIDE SEQUENCE [LARGE SCALE GENOMIC DNA]</scope>
    <source>
        <strain evidence="6 7">DSM 8803</strain>
    </source>
</reference>
<dbReference type="OrthoDB" id="9788068at2"/>
<keyword evidence="7" id="KW-1185">Reference proteome</keyword>
<evidence type="ECO:0000256" key="3">
    <source>
        <dbReference type="PIRSR" id="PIRSR001220-1"/>
    </source>
</evidence>
<dbReference type="SFLD" id="SFLDS00057">
    <property type="entry name" value="Glutaminase/Asparaginase"/>
    <property type="match status" value="1"/>
</dbReference>
<dbReference type="SMART" id="SM00870">
    <property type="entry name" value="Asparaginase"/>
    <property type="match status" value="1"/>
</dbReference>
<dbReference type="CDD" id="cd08964">
    <property type="entry name" value="L-asparaginase_II"/>
    <property type="match status" value="1"/>
</dbReference>
<dbReference type="AlphaFoldDB" id="A0A542Y6B8"/>
<dbReference type="InterPro" id="IPR004550">
    <property type="entry name" value="AsnASE_II"/>
</dbReference>
<protein>
    <submittedName>
        <fullName evidence="6">L-asparaginase</fullName>
    </submittedName>
</protein>
<proteinExistence type="inferred from homology"/>
<dbReference type="InterPro" id="IPR040919">
    <property type="entry name" value="Asparaginase_C"/>
</dbReference>
<dbReference type="EMBL" id="VFON01000001">
    <property type="protein sequence ID" value="TQL43603.1"/>
    <property type="molecule type" value="Genomic_DNA"/>
</dbReference>
<dbReference type="PANTHER" id="PTHR11707:SF28">
    <property type="entry name" value="60 KDA LYSOPHOSPHOLIPASE"/>
    <property type="match status" value="1"/>
</dbReference>
<dbReference type="InterPro" id="IPR006034">
    <property type="entry name" value="Asparaginase/glutaminase-like"/>
</dbReference>
<dbReference type="PROSITE" id="PS51732">
    <property type="entry name" value="ASN_GLN_ASE_3"/>
    <property type="match status" value="1"/>
</dbReference>